<feature type="binding site" evidence="13">
    <location>
        <position position="135"/>
    </location>
    <ligand>
        <name>FAD</name>
        <dbReference type="ChEBI" id="CHEBI:57692"/>
    </ligand>
</feature>
<dbReference type="Pfam" id="PF00175">
    <property type="entry name" value="NAD_binding_1"/>
    <property type="match status" value="1"/>
</dbReference>
<dbReference type="VEuPathDB" id="AmoebaDB:NF0015620"/>
<evidence type="ECO:0000256" key="11">
    <source>
        <dbReference type="ARBA" id="ARBA00023128"/>
    </source>
</evidence>
<evidence type="ECO:0000256" key="5">
    <source>
        <dbReference type="ARBA" id="ARBA00022692"/>
    </source>
</evidence>
<protein>
    <recommendedName>
        <fullName evidence="14">NADH-cytochrome b5 reductase</fullName>
        <ecNumber evidence="14">1.6.2.2</ecNumber>
    </recommendedName>
</protein>
<evidence type="ECO:0000256" key="2">
    <source>
        <dbReference type="ARBA" id="ARBA00004294"/>
    </source>
</evidence>
<evidence type="ECO:0000313" key="18">
    <source>
        <dbReference type="EMBL" id="KAF0983683.1"/>
    </source>
</evidence>
<evidence type="ECO:0000256" key="6">
    <source>
        <dbReference type="ARBA" id="ARBA00022787"/>
    </source>
</evidence>
<keyword evidence="12 16" id="KW-0472">Membrane</keyword>
<evidence type="ECO:0000256" key="10">
    <source>
        <dbReference type="ARBA" id="ARBA00023027"/>
    </source>
</evidence>
<feature type="transmembrane region" description="Helical" evidence="16">
    <location>
        <begin position="20"/>
        <end position="40"/>
    </location>
</feature>
<feature type="binding site" evidence="13">
    <location>
        <position position="159"/>
    </location>
    <ligand>
        <name>FAD</name>
        <dbReference type="ChEBI" id="CHEBI:57692"/>
    </ligand>
</feature>
<accession>A0A6A5BZU4</accession>
<evidence type="ECO:0000256" key="1">
    <source>
        <dbReference type="ARBA" id="ARBA00001974"/>
    </source>
</evidence>
<comment type="similarity">
    <text evidence="3 14">Belongs to the flavoprotein pyridine nucleotide cytochrome reductase family.</text>
</comment>
<feature type="domain" description="FAD-binding FR-type" evidence="17">
    <location>
        <begin position="76"/>
        <end position="184"/>
    </location>
</feature>
<dbReference type="SUPFAM" id="SSF63380">
    <property type="entry name" value="Riboflavin synthase domain-like"/>
    <property type="match status" value="1"/>
</dbReference>
<dbReference type="InterPro" id="IPR008333">
    <property type="entry name" value="Cbr1-like_FAD-bd_dom"/>
</dbReference>
<dbReference type="PRINTS" id="PR00371">
    <property type="entry name" value="FPNCR"/>
</dbReference>
<keyword evidence="11" id="KW-0496">Mitochondrion</keyword>
<feature type="binding site" evidence="13">
    <location>
        <position position="201"/>
    </location>
    <ligand>
        <name>FAD</name>
        <dbReference type="ChEBI" id="CHEBI:57692"/>
    </ligand>
</feature>
<dbReference type="FunFam" id="2.40.30.10:FF:000032">
    <property type="entry name" value="NADH-cytochrome b5 reductase"/>
    <property type="match status" value="1"/>
</dbReference>
<dbReference type="PANTHER" id="PTHR19370:SF184">
    <property type="entry name" value="NADH-CYTOCHROME B5 REDUCTASE-LIKE"/>
    <property type="match status" value="1"/>
</dbReference>
<dbReference type="AlphaFoldDB" id="A0A6A5BZU4"/>
<keyword evidence="4 13" id="KW-0285">Flavoprotein</keyword>
<dbReference type="Proteomes" id="UP000444721">
    <property type="component" value="Unassembled WGS sequence"/>
</dbReference>
<feature type="binding site" evidence="13">
    <location>
        <position position="152"/>
    </location>
    <ligand>
        <name>FAD</name>
        <dbReference type="ChEBI" id="CHEBI:57692"/>
    </ligand>
</feature>
<evidence type="ECO:0000256" key="7">
    <source>
        <dbReference type="ARBA" id="ARBA00022827"/>
    </source>
</evidence>
<evidence type="ECO:0000256" key="9">
    <source>
        <dbReference type="ARBA" id="ARBA00023002"/>
    </source>
</evidence>
<evidence type="ECO:0000256" key="12">
    <source>
        <dbReference type="ARBA" id="ARBA00023136"/>
    </source>
</evidence>
<comment type="subcellular location">
    <subcellularLocation>
        <location evidence="2">Mitochondrion outer membrane</location>
    </subcellularLocation>
</comment>
<evidence type="ECO:0000256" key="3">
    <source>
        <dbReference type="ARBA" id="ARBA00006105"/>
    </source>
</evidence>
<dbReference type="PROSITE" id="PS51384">
    <property type="entry name" value="FAD_FR"/>
    <property type="match status" value="1"/>
</dbReference>
<feature type="region of interest" description="Disordered" evidence="15">
    <location>
        <begin position="47"/>
        <end position="70"/>
    </location>
</feature>
<evidence type="ECO:0000256" key="16">
    <source>
        <dbReference type="SAM" id="Phobius"/>
    </source>
</evidence>
<keyword evidence="8 16" id="KW-1133">Transmembrane helix</keyword>
<dbReference type="PRINTS" id="PR00406">
    <property type="entry name" value="CYTB5RDTASE"/>
</dbReference>
<dbReference type="OMA" id="CLDPENW"/>
<dbReference type="Gene3D" id="3.40.50.80">
    <property type="entry name" value="Nucleotide-binding domain of ferredoxin-NADP reductase (FNR) module"/>
    <property type="match status" value="1"/>
</dbReference>
<comment type="cofactor">
    <cofactor evidence="1 13 14">
        <name>FAD</name>
        <dbReference type="ChEBI" id="CHEBI:57692"/>
    </cofactor>
</comment>
<name>A0A6A5BZU4_NAEFO</name>
<evidence type="ECO:0000256" key="14">
    <source>
        <dbReference type="RuleBase" id="RU361226"/>
    </source>
</evidence>
<comment type="caution">
    <text evidence="18">The sequence shown here is derived from an EMBL/GenBank/DDBJ whole genome shotgun (WGS) entry which is preliminary data.</text>
</comment>
<dbReference type="SUPFAM" id="SSF52343">
    <property type="entry name" value="Ferredoxin reductase-like, C-terminal NADP-linked domain"/>
    <property type="match status" value="1"/>
</dbReference>
<keyword evidence="10 14" id="KW-0520">NAD</keyword>
<organism evidence="18 19">
    <name type="scientific">Naegleria fowleri</name>
    <name type="common">Brain eating amoeba</name>
    <dbReference type="NCBI Taxonomy" id="5763"/>
    <lineage>
        <taxon>Eukaryota</taxon>
        <taxon>Discoba</taxon>
        <taxon>Heterolobosea</taxon>
        <taxon>Tetramitia</taxon>
        <taxon>Eutetramitia</taxon>
        <taxon>Vahlkampfiidae</taxon>
        <taxon>Naegleria</taxon>
    </lineage>
</organism>
<dbReference type="InterPro" id="IPR017938">
    <property type="entry name" value="Riboflavin_synthase-like_b-brl"/>
</dbReference>
<dbReference type="InterPro" id="IPR001709">
    <property type="entry name" value="Flavoprot_Pyr_Nucl_cyt_Rdtase"/>
</dbReference>
<sequence>MRVVHPSSDKPQSIIEKLLSGDLTTIGVTAFAIVAISVLVNKIMGSRPTKPVEKSSSTTTATTAQMKKEESVISPEEYRPFKLIEKKSLTEGENVKCPVRLFRFELPAGKSLGLPVGQHISLKATINGEEVSRSYTPTSSNDDKGFFDLVVKIYPKGLMTQYLDNMKIGDTILVSGPKGRFNYEKNKYNKLGMIAGGTGITPMLQVIEEILKHPDDKTEIALLYGNLTEQDIILRDRLEELARKHSQFTLYHVLNEPPANWTQGVGFITQEMIEKYLPPVGEKMNILMCGPPPMLGAMKSHLEKLGMKRGEHYFSF</sequence>
<proteinExistence type="inferred from homology"/>
<dbReference type="RefSeq" id="XP_044568396.1">
    <property type="nucleotide sequence ID" value="XM_044711359.1"/>
</dbReference>
<dbReference type="GO" id="GO:0090524">
    <property type="term" value="F:cytochrome-b5 reductase activity, acting on NADH"/>
    <property type="evidence" value="ECO:0007669"/>
    <property type="project" value="UniProtKB-EC"/>
</dbReference>
<dbReference type="FunFam" id="3.40.50.80:FF:000019">
    <property type="entry name" value="NADH-cytochrome b5 reductase"/>
    <property type="match status" value="1"/>
</dbReference>
<gene>
    <name evidence="18" type="ORF">FDP41_007598</name>
</gene>
<comment type="catalytic activity">
    <reaction evidence="14">
        <text>2 Fe(III)-[cytochrome b5] + NADH = 2 Fe(II)-[cytochrome b5] + NAD(+) + H(+)</text>
        <dbReference type="Rhea" id="RHEA:46680"/>
        <dbReference type="Rhea" id="RHEA-COMP:10438"/>
        <dbReference type="Rhea" id="RHEA-COMP:10439"/>
        <dbReference type="ChEBI" id="CHEBI:15378"/>
        <dbReference type="ChEBI" id="CHEBI:29033"/>
        <dbReference type="ChEBI" id="CHEBI:29034"/>
        <dbReference type="ChEBI" id="CHEBI:57540"/>
        <dbReference type="ChEBI" id="CHEBI:57945"/>
        <dbReference type="EC" id="1.6.2.2"/>
    </reaction>
</comment>
<evidence type="ECO:0000256" key="8">
    <source>
        <dbReference type="ARBA" id="ARBA00022989"/>
    </source>
</evidence>
<dbReference type="InterPro" id="IPR001433">
    <property type="entry name" value="OxRdtase_FAD/NAD-bd"/>
</dbReference>
<feature type="compositionally biased region" description="Low complexity" evidence="15">
    <location>
        <begin position="55"/>
        <end position="64"/>
    </location>
</feature>
<dbReference type="PANTHER" id="PTHR19370">
    <property type="entry name" value="NADH-CYTOCHROME B5 REDUCTASE"/>
    <property type="match status" value="1"/>
</dbReference>
<evidence type="ECO:0000256" key="13">
    <source>
        <dbReference type="PIRSR" id="PIRSR601834-1"/>
    </source>
</evidence>
<dbReference type="EC" id="1.6.2.2" evidence="14"/>
<dbReference type="GeneID" id="68114816"/>
<feature type="binding site" evidence="13">
    <location>
        <position position="133"/>
    </location>
    <ligand>
        <name>FAD</name>
        <dbReference type="ChEBI" id="CHEBI:57692"/>
    </ligand>
</feature>
<keyword evidence="7 13" id="KW-0274">FAD</keyword>
<dbReference type="InterPro" id="IPR039261">
    <property type="entry name" value="FNR_nucleotide-bd"/>
</dbReference>
<dbReference type="InterPro" id="IPR001834">
    <property type="entry name" value="CBR-like"/>
</dbReference>
<keyword evidence="5 16" id="KW-0812">Transmembrane</keyword>
<evidence type="ECO:0000313" key="19">
    <source>
        <dbReference type="Proteomes" id="UP000444721"/>
    </source>
</evidence>
<dbReference type="InterPro" id="IPR017927">
    <property type="entry name" value="FAD-bd_FR_type"/>
</dbReference>
<dbReference type="EMBL" id="VFQX01000004">
    <property type="protein sequence ID" value="KAF0983683.1"/>
    <property type="molecule type" value="Genomic_DNA"/>
</dbReference>
<feature type="binding site" evidence="13">
    <location>
        <position position="150"/>
    </location>
    <ligand>
        <name>FAD</name>
        <dbReference type="ChEBI" id="CHEBI:57692"/>
    </ligand>
</feature>
<keyword evidence="19" id="KW-1185">Reference proteome</keyword>
<dbReference type="GO" id="GO:0005741">
    <property type="term" value="C:mitochondrial outer membrane"/>
    <property type="evidence" value="ECO:0007669"/>
    <property type="project" value="UniProtKB-SubCell"/>
</dbReference>
<evidence type="ECO:0000256" key="4">
    <source>
        <dbReference type="ARBA" id="ARBA00022630"/>
    </source>
</evidence>
<dbReference type="Pfam" id="PF00970">
    <property type="entry name" value="FAD_binding_6"/>
    <property type="match status" value="1"/>
</dbReference>
<keyword evidence="6" id="KW-1000">Mitochondrion outer membrane</keyword>
<dbReference type="OrthoDB" id="432685at2759"/>
<reference evidence="18 19" key="1">
    <citation type="journal article" date="2019" name="Sci. Rep.">
        <title>Nanopore sequencing improves the draft genome of the human pathogenic amoeba Naegleria fowleri.</title>
        <authorList>
            <person name="Liechti N."/>
            <person name="Schurch N."/>
            <person name="Bruggmann R."/>
            <person name="Wittwer M."/>
        </authorList>
    </citation>
    <scope>NUCLEOTIDE SEQUENCE [LARGE SCALE GENOMIC DNA]</scope>
    <source>
        <strain evidence="18 19">ATCC 30894</strain>
    </source>
</reference>
<dbReference type="Gene3D" id="2.40.30.10">
    <property type="entry name" value="Translation factors"/>
    <property type="match status" value="1"/>
</dbReference>
<dbReference type="CDD" id="cd06183">
    <property type="entry name" value="cyt_b5_reduct_like"/>
    <property type="match status" value="1"/>
</dbReference>
<dbReference type="VEuPathDB" id="AmoebaDB:FDP41_007598"/>
<evidence type="ECO:0000259" key="17">
    <source>
        <dbReference type="PROSITE" id="PS51384"/>
    </source>
</evidence>
<dbReference type="VEuPathDB" id="AmoebaDB:NfTy_007300"/>
<evidence type="ECO:0000256" key="15">
    <source>
        <dbReference type="SAM" id="MobiDB-lite"/>
    </source>
</evidence>
<keyword evidence="9 14" id="KW-0560">Oxidoreductase</keyword>